<feature type="compositionally biased region" description="Low complexity" evidence="1">
    <location>
        <begin position="28"/>
        <end position="37"/>
    </location>
</feature>
<feature type="compositionally biased region" description="Polar residues" evidence="1">
    <location>
        <begin position="907"/>
        <end position="919"/>
    </location>
</feature>
<accession>A0ABR1JL22</accession>
<feature type="compositionally biased region" description="Acidic residues" evidence="1">
    <location>
        <begin position="404"/>
        <end position="415"/>
    </location>
</feature>
<feature type="compositionally biased region" description="Low complexity" evidence="1">
    <location>
        <begin position="435"/>
        <end position="448"/>
    </location>
</feature>
<feature type="region of interest" description="Disordered" evidence="1">
    <location>
        <begin position="852"/>
        <end position="1140"/>
    </location>
</feature>
<feature type="region of interest" description="Disordered" evidence="1">
    <location>
        <begin position="101"/>
        <end position="155"/>
    </location>
</feature>
<feature type="compositionally biased region" description="Basic and acidic residues" evidence="1">
    <location>
        <begin position="974"/>
        <end position="983"/>
    </location>
</feature>
<evidence type="ECO:0000313" key="2">
    <source>
        <dbReference type="EMBL" id="KAK7461155.1"/>
    </source>
</evidence>
<protein>
    <submittedName>
        <fullName evidence="2">Uncharacterized protein</fullName>
    </submittedName>
</protein>
<gene>
    <name evidence="2" type="ORF">VKT23_009082</name>
</gene>
<feature type="compositionally biased region" description="Basic and acidic residues" evidence="1">
    <location>
        <begin position="1109"/>
        <end position="1119"/>
    </location>
</feature>
<feature type="compositionally biased region" description="Pro residues" evidence="1">
    <location>
        <begin position="1016"/>
        <end position="1038"/>
    </location>
</feature>
<reference evidence="2 3" key="1">
    <citation type="submission" date="2024-01" db="EMBL/GenBank/DDBJ databases">
        <title>A draft genome for the cacao thread blight pathogen Marasmiellus scandens.</title>
        <authorList>
            <person name="Baruah I.K."/>
            <person name="Leung J."/>
            <person name="Bukari Y."/>
            <person name="Amoako-Attah I."/>
            <person name="Meinhardt L.W."/>
            <person name="Bailey B.A."/>
            <person name="Cohen S.P."/>
        </authorList>
    </citation>
    <scope>NUCLEOTIDE SEQUENCE [LARGE SCALE GENOMIC DNA]</scope>
    <source>
        <strain evidence="2 3">GH-19</strain>
    </source>
</reference>
<sequence>MVHTRAQGPPTNSAGPPARRTRSKTTKKPQSSPTKPTKPTKKHTTKQKVLYVEVPSISLGLGPSASSAPRREQASENGRQKQCMSLDYFFKFRCGDDILSVSPSKSVSPQRMQAAVRPATPYASPCSSHSSVTSSTPTPHDLDTIPTIPAEQKEKLGIQGVTYADLDHEDLETRQKMSNTQFPSPVDERNDAGAYDDDSEWGGCTFSLGLASPPGEAETDTERQSTSPSLPPANNFCSWPSQSGDGDTHSSQPHSESPTPQQKAVDALRLYVTSSMGVEAITDQLQSLLGKLSSEWFEAIGYATVEPGDAVEDALQALEERIPSLLKSVPLHQQPAVRVVVSPPTNIDENHEDDPDNDLDDDDDGSSDWGANREKEKELKRKKRERTRRIREKNGEVVSSESETSSEEETDDEDPPLLSKRLHVGADGRRKGKPASKPSKSTKKIPGPDSEKSLNGVLQDSDTDNNEDKDEDASGRIPAAMKADVWKIRAEYEAKMEAVATQYKHSLQSAYRAAGEIAVVSRDPNLFNIFEKWWVAEDGNNSKVPDSTNPGTFFGQKWKDCRQEKLGEDWNELDKVEEAFGFLRTWHSERYSNDLKVAKGPTRHDVKAVAKIVSDVAKQAALNRGIWVLGYILDPSSQHSMVSGWGKPYEAVKLEYPTQLTAQLHDIGVLYGSENLKMQASADVDPKFKDLVVAAAKVGNDRALEPAIVPKMLLYDIGQLDISAPKKFPWRNFPDFALRYQVRIENWPEGIAAPGAGLKDITQAIPKSGGPLAAARIKELLWFKEAWERKEENSTPPESLVSKALRIVSWSNEEKSWLPDRQKDIALVKCVDGRTLTSALHSKAWCKEQGLGLVPNNERNQKSSSKKSSPSERSPSPPPHLEEGIPPFSFSDKEDDTALRRHPNPSPFSSPMHQPSTTDPAERLFIGAKRQQQFLDDIDMPPSDGYEGGVGISVYDQQLHSSEPLPRSYGSEVYRPHLYDGRASRPILVPRKPIDSRTHAPPRPATVSTRYDDLRAPPPRPVPRPVPHPVQIPLPCSGPRPVQNLRTYGNSRPPQTETAPGSHRLSSQQPHPNAQRTQGSSHQPAARNDESSHTDTIAGRSGHVRSVKRPRDEGQESRPRPAKKALTGKAFKQYLIKNRK</sequence>
<feature type="compositionally biased region" description="Low complexity" evidence="1">
    <location>
        <begin position="124"/>
        <end position="139"/>
    </location>
</feature>
<feature type="compositionally biased region" description="Polar residues" evidence="1">
    <location>
        <begin position="235"/>
        <end position="262"/>
    </location>
</feature>
<evidence type="ECO:0000256" key="1">
    <source>
        <dbReference type="SAM" id="MobiDB-lite"/>
    </source>
</evidence>
<evidence type="ECO:0000313" key="3">
    <source>
        <dbReference type="Proteomes" id="UP001498398"/>
    </source>
</evidence>
<organism evidence="2 3">
    <name type="scientific">Marasmiellus scandens</name>
    <dbReference type="NCBI Taxonomy" id="2682957"/>
    <lineage>
        <taxon>Eukaryota</taxon>
        <taxon>Fungi</taxon>
        <taxon>Dikarya</taxon>
        <taxon>Basidiomycota</taxon>
        <taxon>Agaricomycotina</taxon>
        <taxon>Agaricomycetes</taxon>
        <taxon>Agaricomycetidae</taxon>
        <taxon>Agaricales</taxon>
        <taxon>Marasmiineae</taxon>
        <taxon>Omphalotaceae</taxon>
        <taxon>Marasmiellus</taxon>
    </lineage>
</organism>
<feature type="compositionally biased region" description="Acidic residues" evidence="1">
    <location>
        <begin position="350"/>
        <end position="366"/>
    </location>
</feature>
<feature type="compositionally biased region" description="Low complexity" evidence="1">
    <location>
        <begin position="862"/>
        <end position="874"/>
    </location>
</feature>
<name>A0ABR1JL22_9AGAR</name>
<dbReference type="EMBL" id="JBANRG010000014">
    <property type="protein sequence ID" value="KAK7461155.1"/>
    <property type="molecule type" value="Genomic_DNA"/>
</dbReference>
<comment type="caution">
    <text evidence="2">The sequence shown here is derived from an EMBL/GenBank/DDBJ whole genome shotgun (WGS) entry which is preliminary data.</text>
</comment>
<feature type="region of interest" description="Disordered" evidence="1">
    <location>
        <begin position="169"/>
        <end position="265"/>
    </location>
</feature>
<feature type="compositionally biased region" description="Basic residues" evidence="1">
    <location>
        <begin position="380"/>
        <end position="391"/>
    </location>
</feature>
<dbReference type="Proteomes" id="UP001498398">
    <property type="component" value="Unassembled WGS sequence"/>
</dbReference>
<keyword evidence="3" id="KW-1185">Reference proteome</keyword>
<feature type="region of interest" description="Disordered" evidence="1">
    <location>
        <begin position="1"/>
        <end position="80"/>
    </location>
</feature>
<feature type="region of interest" description="Disordered" evidence="1">
    <location>
        <begin position="328"/>
        <end position="476"/>
    </location>
</feature>
<proteinExistence type="predicted"/>
<feature type="compositionally biased region" description="Polar residues" evidence="1">
    <location>
        <begin position="1044"/>
        <end position="1083"/>
    </location>
</feature>
<feature type="compositionally biased region" description="Acidic residues" evidence="1">
    <location>
        <begin position="461"/>
        <end position="471"/>
    </location>
</feature>
<feature type="compositionally biased region" description="Polar residues" evidence="1">
    <location>
        <begin position="101"/>
        <end position="111"/>
    </location>
</feature>